<feature type="region of interest" description="Disordered" evidence="1">
    <location>
        <begin position="67"/>
        <end position="88"/>
    </location>
</feature>
<dbReference type="InParanoid" id="A0A136J7V2"/>
<organism evidence="2 3">
    <name type="scientific">Microdochium bolleyi</name>
    <dbReference type="NCBI Taxonomy" id="196109"/>
    <lineage>
        <taxon>Eukaryota</taxon>
        <taxon>Fungi</taxon>
        <taxon>Dikarya</taxon>
        <taxon>Ascomycota</taxon>
        <taxon>Pezizomycotina</taxon>
        <taxon>Sordariomycetes</taxon>
        <taxon>Xylariomycetidae</taxon>
        <taxon>Xylariales</taxon>
        <taxon>Microdochiaceae</taxon>
        <taxon>Microdochium</taxon>
    </lineage>
</organism>
<evidence type="ECO:0000313" key="2">
    <source>
        <dbReference type="EMBL" id="KXJ93240.1"/>
    </source>
</evidence>
<protein>
    <submittedName>
        <fullName evidence="2">Uncharacterized protein</fullName>
    </submittedName>
</protein>
<proteinExistence type="predicted"/>
<name>A0A136J7V2_9PEZI</name>
<accession>A0A136J7V2</accession>
<keyword evidence="3" id="KW-1185">Reference proteome</keyword>
<gene>
    <name evidence="2" type="ORF">Micbo1qcDRAFT_161207</name>
</gene>
<evidence type="ECO:0000256" key="1">
    <source>
        <dbReference type="SAM" id="MobiDB-lite"/>
    </source>
</evidence>
<reference evidence="3" key="1">
    <citation type="submission" date="2016-02" db="EMBL/GenBank/DDBJ databases">
        <title>Draft genome sequence of Microdochium bolleyi, a fungal endophyte of beachgrass.</title>
        <authorList>
            <consortium name="DOE Joint Genome Institute"/>
            <person name="David A.S."/>
            <person name="May G."/>
            <person name="Haridas S."/>
            <person name="Lim J."/>
            <person name="Wang M."/>
            <person name="Labutti K."/>
            <person name="Lipzen A."/>
            <person name="Barry K."/>
            <person name="Grigoriev I.V."/>
        </authorList>
    </citation>
    <scope>NUCLEOTIDE SEQUENCE [LARGE SCALE GENOMIC DNA]</scope>
    <source>
        <strain evidence="3">J235TASD1</strain>
    </source>
</reference>
<dbReference type="Proteomes" id="UP000070501">
    <property type="component" value="Unassembled WGS sequence"/>
</dbReference>
<dbReference type="EMBL" id="KQ964248">
    <property type="protein sequence ID" value="KXJ93240.1"/>
    <property type="molecule type" value="Genomic_DNA"/>
</dbReference>
<feature type="non-terminal residue" evidence="2">
    <location>
        <position position="159"/>
    </location>
</feature>
<dbReference type="AlphaFoldDB" id="A0A136J7V2"/>
<sequence length="159" mass="17738">MYTRLLVSGRVRMCLDTHPFPNPFFSRADAEEGCLWTCQTCKDVIPGRPVSFFLLRIAARACFSAGSTPRRGLPRGAEDDADDAADDVKKSLDGAPANMWELWERWICQSSPGPALVRLTTDENGRLRCPRREGESLLMFMMRASVYGLGSCFYSSCLS</sequence>
<evidence type="ECO:0000313" key="3">
    <source>
        <dbReference type="Proteomes" id="UP000070501"/>
    </source>
</evidence>